<dbReference type="InterPro" id="IPR027417">
    <property type="entry name" value="P-loop_NTPase"/>
</dbReference>
<dbReference type="AlphaFoldDB" id="A0A9D5CB65"/>
<dbReference type="GO" id="GO:0005524">
    <property type="term" value="F:ATP binding"/>
    <property type="evidence" value="ECO:0007669"/>
    <property type="project" value="InterPro"/>
</dbReference>
<dbReference type="PROSITE" id="PS00211">
    <property type="entry name" value="ABC_TRANSPORTER_1"/>
    <property type="match status" value="1"/>
</dbReference>
<dbReference type="InterPro" id="IPR003439">
    <property type="entry name" value="ABC_transporter-like_ATP-bd"/>
</dbReference>
<dbReference type="Pfam" id="PF00005">
    <property type="entry name" value="ABC_tran"/>
    <property type="match status" value="1"/>
</dbReference>
<reference evidence="2" key="1">
    <citation type="submission" date="2021-03" db="EMBL/GenBank/DDBJ databases">
        <authorList>
            <person name="Li Z."/>
            <person name="Yang C."/>
        </authorList>
    </citation>
    <scope>NUCLEOTIDE SEQUENCE</scope>
    <source>
        <strain evidence="2">Dzin_1.0</strain>
        <tissue evidence="2">Leaf</tissue>
    </source>
</reference>
<dbReference type="GO" id="GO:0042626">
    <property type="term" value="F:ATPase-coupled transmembrane transporter activity"/>
    <property type="evidence" value="ECO:0007669"/>
    <property type="project" value="TreeGrafter"/>
</dbReference>
<accession>A0A9D5CB65</accession>
<evidence type="ECO:0000313" key="3">
    <source>
        <dbReference type="Proteomes" id="UP001085076"/>
    </source>
</evidence>
<organism evidence="2 3">
    <name type="scientific">Dioscorea zingiberensis</name>
    <dbReference type="NCBI Taxonomy" id="325984"/>
    <lineage>
        <taxon>Eukaryota</taxon>
        <taxon>Viridiplantae</taxon>
        <taxon>Streptophyta</taxon>
        <taxon>Embryophyta</taxon>
        <taxon>Tracheophyta</taxon>
        <taxon>Spermatophyta</taxon>
        <taxon>Magnoliopsida</taxon>
        <taxon>Liliopsida</taxon>
        <taxon>Dioscoreales</taxon>
        <taxon>Dioscoreaceae</taxon>
        <taxon>Dioscorea</taxon>
    </lineage>
</organism>
<dbReference type="GO" id="GO:0016887">
    <property type="term" value="F:ATP hydrolysis activity"/>
    <property type="evidence" value="ECO:0007669"/>
    <property type="project" value="InterPro"/>
</dbReference>
<dbReference type="PANTHER" id="PTHR24221">
    <property type="entry name" value="ATP-BINDING CASSETTE SUB-FAMILY B"/>
    <property type="match status" value="1"/>
</dbReference>
<dbReference type="GO" id="GO:0016020">
    <property type="term" value="C:membrane"/>
    <property type="evidence" value="ECO:0007669"/>
    <property type="project" value="TreeGrafter"/>
</dbReference>
<reference evidence="2" key="2">
    <citation type="journal article" date="2022" name="Hortic Res">
        <title>The genome of Dioscorea zingiberensis sheds light on the biosynthesis, origin and evolution of the medicinally important diosgenin saponins.</title>
        <authorList>
            <person name="Li Y."/>
            <person name="Tan C."/>
            <person name="Li Z."/>
            <person name="Guo J."/>
            <person name="Li S."/>
            <person name="Chen X."/>
            <person name="Wang C."/>
            <person name="Dai X."/>
            <person name="Yang H."/>
            <person name="Song W."/>
            <person name="Hou L."/>
            <person name="Xu J."/>
            <person name="Tong Z."/>
            <person name="Xu A."/>
            <person name="Yuan X."/>
            <person name="Wang W."/>
            <person name="Yang Q."/>
            <person name="Chen L."/>
            <person name="Sun Z."/>
            <person name="Wang K."/>
            <person name="Pan B."/>
            <person name="Chen J."/>
            <person name="Bao Y."/>
            <person name="Liu F."/>
            <person name="Qi X."/>
            <person name="Gang D.R."/>
            <person name="Wen J."/>
            <person name="Li J."/>
        </authorList>
    </citation>
    <scope>NUCLEOTIDE SEQUENCE</scope>
    <source>
        <strain evidence="2">Dzin_1.0</strain>
    </source>
</reference>
<dbReference type="InterPro" id="IPR039421">
    <property type="entry name" value="Type_1_exporter"/>
</dbReference>
<comment type="caution">
    <text evidence="2">The sequence shown here is derived from an EMBL/GenBank/DDBJ whole genome shotgun (WGS) entry which is preliminary data.</text>
</comment>
<keyword evidence="3" id="KW-1185">Reference proteome</keyword>
<dbReference type="EMBL" id="JAGGNH010000006">
    <property type="protein sequence ID" value="KAJ0969684.1"/>
    <property type="molecule type" value="Genomic_DNA"/>
</dbReference>
<evidence type="ECO:0000313" key="2">
    <source>
        <dbReference type="EMBL" id="KAJ0969684.1"/>
    </source>
</evidence>
<gene>
    <name evidence="2" type="ORF">J5N97_022561</name>
</gene>
<dbReference type="Proteomes" id="UP001085076">
    <property type="component" value="Miscellaneous, Linkage group lg06"/>
</dbReference>
<dbReference type="SUPFAM" id="SSF52540">
    <property type="entry name" value="P-loop containing nucleoside triphosphate hydrolases"/>
    <property type="match status" value="1"/>
</dbReference>
<protein>
    <recommendedName>
        <fullName evidence="1">ABC transporter domain-containing protein</fullName>
    </recommendedName>
</protein>
<proteinExistence type="predicted"/>
<evidence type="ECO:0000259" key="1">
    <source>
        <dbReference type="Pfam" id="PF00005"/>
    </source>
</evidence>
<sequence>MDTPKEVFLRDYKMPDYYFDKMLFSGTVVENIAYRHLTEKINVEQVEKAARVANADEFIRMLPRGYETNIGQRGSLLSGGQKQRLAIARALYHKLSVLILDEATSALDSRSELLVRQALEHLVVNHTVLVIAHRLETILMADRVFVLSGGKLEELAKSSLLTQDGKHAPPELSAEPRMLMTVDENLKPLSVTASWPGC</sequence>
<name>A0A9D5CB65_9LILI</name>
<dbReference type="Gene3D" id="3.40.50.300">
    <property type="entry name" value="P-loop containing nucleotide triphosphate hydrolases"/>
    <property type="match status" value="1"/>
</dbReference>
<dbReference type="OrthoDB" id="6500128at2759"/>
<feature type="domain" description="ABC transporter" evidence="1">
    <location>
        <begin position="36"/>
        <end position="105"/>
    </location>
</feature>
<dbReference type="InterPro" id="IPR017871">
    <property type="entry name" value="ABC_transporter-like_CS"/>
</dbReference>
<dbReference type="PANTHER" id="PTHR24221:SF630">
    <property type="entry name" value="ABC TRANSPORTER B FAMILY MEMBER 29, CHLOROPLASTIC"/>
    <property type="match status" value="1"/>
</dbReference>